<evidence type="ECO:0000313" key="5">
    <source>
        <dbReference type="EMBL" id="WVZ67598.1"/>
    </source>
</evidence>
<dbReference type="Proteomes" id="UP001341281">
    <property type="component" value="Chromosome 04"/>
</dbReference>
<name>A0AAQ3T639_PASNO</name>
<feature type="coiled-coil region" evidence="2">
    <location>
        <begin position="299"/>
        <end position="347"/>
    </location>
</feature>
<dbReference type="EMBL" id="CP144748">
    <property type="protein sequence ID" value="WVZ67598.1"/>
    <property type="molecule type" value="Genomic_DNA"/>
</dbReference>
<keyword evidence="2" id="KW-0175">Coiled coil</keyword>
<evidence type="ECO:0000259" key="4">
    <source>
        <dbReference type="PROSITE" id="PS51391"/>
    </source>
</evidence>
<evidence type="ECO:0000256" key="2">
    <source>
        <dbReference type="SAM" id="Coils"/>
    </source>
</evidence>
<feature type="region of interest" description="Disordered" evidence="3">
    <location>
        <begin position="451"/>
        <end position="542"/>
    </location>
</feature>
<gene>
    <name evidence="5" type="ORF">U9M48_016651</name>
</gene>
<feature type="region of interest" description="Disordered" evidence="3">
    <location>
        <begin position="1"/>
        <end position="91"/>
    </location>
</feature>
<feature type="compositionally biased region" description="Pro residues" evidence="3">
    <location>
        <begin position="593"/>
        <end position="605"/>
    </location>
</feature>
<keyword evidence="1" id="KW-0507">mRNA processing</keyword>
<dbReference type="SUPFAM" id="SSF48464">
    <property type="entry name" value="ENTH/VHS domain"/>
    <property type="match status" value="1"/>
</dbReference>
<evidence type="ECO:0000256" key="3">
    <source>
        <dbReference type="SAM" id="MobiDB-lite"/>
    </source>
</evidence>
<dbReference type="Gene3D" id="1.25.40.90">
    <property type="match status" value="1"/>
</dbReference>
<dbReference type="InterPro" id="IPR006569">
    <property type="entry name" value="CID_dom"/>
</dbReference>
<accession>A0AAQ3T639</accession>
<dbReference type="InterPro" id="IPR008942">
    <property type="entry name" value="ENTH_VHS"/>
</dbReference>
<feature type="compositionally biased region" description="Pro residues" evidence="3">
    <location>
        <begin position="52"/>
        <end position="61"/>
    </location>
</feature>
<dbReference type="GO" id="GO:0031124">
    <property type="term" value="P:mRNA 3'-end processing"/>
    <property type="evidence" value="ECO:0007669"/>
    <property type="project" value="TreeGrafter"/>
</dbReference>
<feature type="compositionally biased region" description="Basic and acidic residues" evidence="3">
    <location>
        <begin position="451"/>
        <end position="467"/>
    </location>
</feature>
<feature type="region of interest" description="Disordered" evidence="3">
    <location>
        <begin position="570"/>
        <end position="605"/>
    </location>
</feature>
<organism evidence="5 6">
    <name type="scientific">Paspalum notatum var. saurae</name>
    <dbReference type="NCBI Taxonomy" id="547442"/>
    <lineage>
        <taxon>Eukaryota</taxon>
        <taxon>Viridiplantae</taxon>
        <taxon>Streptophyta</taxon>
        <taxon>Embryophyta</taxon>
        <taxon>Tracheophyta</taxon>
        <taxon>Spermatophyta</taxon>
        <taxon>Magnoliopsida</taxon>
        <taxon>Liliopsida</taxon>
        <taxon>Poales</taxon>
        <taxon>Poaceae</taxon>
        <taxon>PACMAD clade</taxon>
        <taxon>Panicoideae</taxon>
        <taxon>Andropogonodae</taxon>
        <taxon>Paspaleae</taxon>
        <taxon>Paspalinae</taxon>
        <taxon>Paspalum</taxon>
    </lineage>
</organism>
<reference evidence="5 6" key="1">
    <citation type="submission" date="2024-02" db="EMBL/GenBank/DDBJ databases">
        <title>High-quality chromosome-scale genome assembly of Pensacola bahiagrass (Paspalum notatum Flugge var. saurae).</title>
        <authorList>
            <person name="Vega J.M."/>
            <person name="Podio M."/>
            <person name="Orjuela J."/>
            <person name="Siena L.A."/>
            <person name="Pessino S.C."/>
            <person name="Combes M.C."/>
            <person name="Mariac C."/>
            <person name="Albertini E."/>
            <person name="Pupilli F."/>
            <person name="Ortiz J.P.A."/>
            <person name="Leblanc O."/>
        </authorList>
    </citation>
    <scope>NUCLEOTIDE SEQUENCE [LARGE SCALE GENOMIC DNA]</scope>
    <source>
        <strain evidence="5">R1</strain>
        <tissue evidence="5">Leaf</tissue>
    </source>
</reference>
<dbReference type="PANTHER" id="PTHR12460">
    <property type="entry name" value="CYCLIN-DEPENDENT KINASE INHIBITOR-RELATED PROTEIN"/>
    <property type="match status" value="1"/>
</dbReference>
<feature type="compositionally biased region" description="Pro residues" evidence="3">
    <location>
        <begin position="570"/>
        <end position="581"/>
    </location>
</feature>
<dbReference type="GO" id="GO:0005634">
    <property type="term" value="C:nucleus"/>
    <property type="evidence" value="ECO:0007669"/>
    <property type="project" value="UniProtKB-ARBA"/>
</dbReference>
<evidence type="ECO:0000256" key="1">
    <source>
        <dbReference type="ARBA" id="ARBA00022664"/>
    </source>
</evidence>
<dbReference type="PANTHER" id="PTHR12460:SF36">
    <property type="entry name" value="OS01G0925000 PROTEIN"/>
    <property type="match status" value="1"/>
</dbReference>
<keyword evidence="6" id="KW-1185">Reference proteome</keyword>
<feature type="compositionally biased region" description="Basic residues" evidence="3">
    <location>
        <begin position="11"/>
        <end position="30"/>
    </location>
</feature>
<dbReference type="PROSITE" id="PS51391">
    <property type="entry name" value="CID"/>
    <property type="match status" value="1"/>
</dbReference>
<feature type="domain" description="CID" evidence="4">
    <location>
        <begin position="101"/>
        <end position="233"/>
    </location>
</feature>
<proteinExistence type="predicted"/>
<feature type="compositionally biased region" description="Pro residues" evidence="3">
    <location>
        <begin position="474"/>
        <end position="526"/>
    </location>
</feature>
<dbReference type="PRINTS" id="PR01217">
    <property type="entry name" value="PRICHEXTENSN"/>
</dbReference>
<sequence length="605" mass="66271">MHPDPPLHPRVVNRHPAHSPRLSSPRRRRGVYVTHAGTGTQPGNPAGRSAPELPPPSPRPSTNPRLNPRIPPNARSLGGAPPGIPTPAPRKGVQARAHTMSAGFNKQILAQKLAKLNSTQQSIETLSHWCVFHHRNCRQVVETWNHEFSAAPSERRVSLLYLANDIMQNSRKEGNGYITEFMRVIPAALNEVLTIRDDLGRNVVKRLIDIWEDRKIFDTQGQSLKDDFFRRLKDIRNKLKNPGGELLEKVVSTYRHVLNAPMDEDTVMQKCQAALINFDELNKAYGNNSFGSSNQSGFVEDLQEQHSILRNTIEQLKTSESLRATLISHLKEALNEQEFKVEQIRNQLQAAQPRYKKAGELCRGLGIDMERPHASNQGVKRANLSEPLANIAPEANAKFIQKGQSSAVLYSQEGNGVKHNAAAANVLTKLDNTRSGVLPSANGANAALKIEEHSSGNKRQKLEDDTHISQPESESPPPPPPPFPYPDAFPPPPPPPEYPPSPEPSPPPPPTSTPPHIMPPPPPNAMPPQMISPLAPTAGPFVPFPSGPPGPLYAPFTSFTPMVNFPSTIPPGFPSPNPPPAFQGLTGTFYGPPSFPTAPPPTDRK</sequence>
<evidence type="ECO:0000313" key="6">
    <source>
        <dbReference type="Proteomes" id="UP001341281"/>
    </source>
</evidence>
<dbReference type="Pfam" id="PF04818">
    <property type="entry name" value="CID"/>
    <property type="match status" value="1"/>
</dbReference>
<dbReference type="SMART" id="SM00582">
    <property type="entry name" value="RPR"/>
    <property type="match status" value="1"/>
</dbReference>
<dbReference type="GO" id="GO:0000993">
    <property type="term" value="F:RNA polymerase II complex binding"/>
    <property type="evidence" value="ECO:0007669"/>
    <property type="project" value="TreeGrafter"/>
</dbReference>
<protein>
    <recommendedName>
        <fullName evidence="4">CID domain-containing protein</fullName>
    </recommendedName>
</protein>
<dbReference type="AlphaFoldDB" id="A0AAQ3T639"/>
<dbReference type="FunFam" id="1.25.40.90:FF:000018">
    <property type="entry name" value="ENTH/VHS family protein isoform 1"/>
    <property type="match status" value="1"/>
</dbReference>
<dbReference type="CDD" id="cd16981">
    <property type="entry name" value="CID_RPRD_like"/>
    <property type="match status" value="1"/>
</dbReference>